<accession>A0AAU8F0Y3</accession>
<feature type="transmembrane region" description="Helical" evidence="1">
    <location>
        <begin position="148"/>
        <end position="175"/>
    </location>
</feature>
<protein>
    <submittedName>
        <fullName evidence="3">Sulfite exporter TauE/SafE family protein</fullName>
    </submittedName>
</protein>
<dbReference type="EMBL" id="CP123058">
    <property type="protein sequence ID" value="XCH17453.1"/>
    <property type="molecule type" value="Genomic_DNA"/>
</dbReference>
<dbReference type="PANTHER" id="PTHR31272">
    <property type="entry name" value="CYTOCHROME C-TYPE BIOGENESIS PROTEIN HI_1454-RELATED"/>
    <property type="match status" value="1"/>
</dbReference>
<sequence length="242" mass="27030">MFSTISEWSYQLMSPLMDVANATKSVPLLFAFLLGVVGTLAPCQLTGNISAITLYGNQSLQKGHAWKHILLFISGKIIAFTTLGLLVWVLGKEIQQILTLYFPWLRKMIGPLLILMGLMLSGIIKGSNFFSTIFPIKFIRKQSEVSSFLLGFFFSLAFCPTMFVLFFGTLIPLSFSYNYGYLFPTFFSVGTALPIVILMFIISYLGLNGALLKKSRKIGKNIQRIAGVLLILIGLYDTALYW</sequence>
<feature type="transmembrane region" description="Helical" evidence="1">
    <location>
        <begin position="181"/>
        <end position="205"/>
    </location>
</feature>
<proteinExistence type="predicted"/>
<gene>
    <name evidence="3" type="ORF">QEP67_18510</name>
</gene>
<keyword evidence="1" id="KW-0812">Transmembrane</keyword>
<dbReference type="InterPro" id="IPR051790">
    <property type="entry name" value="Cytochrome_c-biogenesis_DsbD"/>
</dbReference>
<keyword evidence="1" id="KW-1133">Transmembrane helix</keyword>
<name>A0AAU8F0Y3_9BACI</name>
<keyword evidence="1" id="KW-0472">Membrane</keyword>
<evidence type="ECO:0000259" key="2">
    <source>
        <dbReference type="Pfam" id="PF13386"/>
    </source>
</evidence>
<dbReference type="Pfam" id="PF13386">
    <property type="entry name" value="DsbD_2"/>
    <property type="match status" value="1"/>
</dbReference>
<evidence type="ECO:0000256" key="1">
    <source>
        <dbReference type="SAM" id="Phobius"/>
    </source>
</evidence>
<feature type="transmembrane region" description="Helical" evidence="1">
    <location>
        <begin position="111"/>
        <end position="136"/>
    </location>
</feature>
<dbReference type="PANTHER" id="PTHR31272:SF4">
    <property type="entry name" value="CYTOCHROME C-TYPE BIOGENESIS PROTEIN HI_1454-RELATED"/>
    <property type="match status" value="1"/>
</dbReference>
<dbReference type="RefSeq" id="WP_239661036.1">
    <property type="nucleotide sequence ID" value="NZ_CP123058.1"/>
</dbReference>
<feature type="transmembrane region" description="Helical" evidence="1">
    <location>
        <begin position="69"/>
        <end position="91"/>
    </location>
</feature>
<evidence type="ECO:0000313" key="3">
    <source>
        <dbReference type="EMBL" id="XCH17453.1"/>
    </source>
</evidence>
<feature type="domain" description="Urease accessory protein UreH-like transmembrane" evidence="2">
    <location>
        <begin position="31"/>
        <end position="236"/>
    </location>
</feature>
<feature type="transmembrane region" description="Helical" evidence="1">
    <location>
        <begin position="225"/>
        <end position="241"/>
    </location>
</feature>
<reference evidence="3" key="1">
    <citation type="submission" date="2023-04" db="EMBL/GenBank/DDBJ databases">
        <title>Bacillus cereus group whole genome sequencing.</title>
        <authorList>
            <person name="Kang M."/>
            <person name="Kim H.J."/>
        </authorList>
    </citation>
    <scope>NUCLEOTIDE SEQUENCE</scope>
    <source>
        <strain evidence="3">MS39</strain>
    </source>
</reference>
<dbReference type="InterPro" id="IPR039447">
    <property type="entry name" value="UreH-like_TM_dom"/>
</dbReference>
<feature type="transmembrane region" description="Helical" evidence="1">
    <location>
        <begin position="28"/>
        <end position="57"/>
    </location>
</feature>
<organism evidence="3">
    <name type="scientific">Bacillus cereus group sp. MS39</name>
    <dbReference type="NCBI Taxonomy" id="3041344"/>
    <lineage>
        <taxon>Bacteria</taxon>
        <taxon>Bacillati</taxon>
        <taxon>Bacillota</taxon>
        <taxon>Bacilli</taxon>
        <taxon>Bacillales</taxon>
        <taxon>Bacillaceae</taxon>
        <taxon>Bacillus</taxon>
        <taxon>Bacillus cereus group</taxon>
    </lineage>
</organism>
<dbReference type="AlphaFoldDB" id="A0AAU8F0Y3"/>